<proteinExistence type="predicted"/>
<feature type="compositionally biased region" description="Acidic residues" evidence="1">
    <location>
        <begin position="222"/>
        <end position="231"/>
    </location>
</feature>
<dbReference type="EMBL" id="JBHUDL010000006">
    <property type="protein sequence ID" value="MFD1633115.1"/>
    <property type="molecule type" value="Genomic_DNA"/>
</dbReference>
<accession>A0ABD6CXT0</accession>
<gene>
    <name evidence="2" type="ORF">ACFSBJ_05115</name>
</gene>
<sequence length="231" mass="25875">MANELWWGQSKWSWPGQLNPTWNSGWLEIRGSISGPGKGNIGALDQTTYTLSLLGQYWLTPNRMDPCPDLGGHSSLPTVKLRGQLRGDTNAGLLFDKPDLNVDLVIEQTAYFDGYRYDHARTTQRIFDLPHKANKNDRKYFGPATGYSAPSLGINLQRHQNKTLNINVEAKLKIYLEGWATLDPRQFAMSIPQWTLTDNCYSPPDRSWGTGVHGGVSTSTADDGDDDDDDW</sequence>
<evidence type="ECO:0000313" key="3">
    <source>
        <dbReference type="Proteomes" id="UP001597075"/>
    </source>
</evidence>
<reference evidence="2 3" key="1">
    <citation type="journal article" date="2019" name="Int. J. Syst. Evol. Microbiol.">
        <title>The Global Catalogue of Microorganisms (GCM) 10K type strain sequencing project: providing services to taxonomists for standard genome sequencing and annotation.</title>
        <authorList>
            <consortium name="The Broad Institute Genomics Platform"/>
            <consortium name="The Broad Institute Genome Sequencing Center for Infectious Disease"/>
            <person name="Wu L."/>
            <person name="Ma J."/>
        </authorList>
    </citation>
    <scope>NUCLEOTIDE SEQUENCE [LARGE SCALE GENOMIC DNA]</scope>
    <source>
        <strain evidence="2 3">CGMCC 1.10594</strain>
    </source>
</reference>
<evidence type="ECO:0000313" key="2">
    <source>
        <dbReference type="EMBL" id="MFD1633115.1"/>
    </source>
</evidence>
<dbReference type="Proteomes" id="UP001597075">
    <property type="component" value="Unassembled WGS sequence"/>
</dbReference>
<evidence type="ECO:0000256" key="1">
    <source>
        <dbReference type="SAM" id="MobiDB-lite"/>
    </source>
</evidence>
<organism evidence="2 3">
    <name type="scientific">Haloplanus ruber</name>
    <dbReference type="NCBI Taxonomy" id="869892"/>
    <lineage>
        <taxon>Archaea</taxon>
        <taxon>Methanobacteriati</taxon>
        <taxon>Methanobacteriota</taxon>
        <taxon>Stenosarchaea group</taxon>
        <taxon>Halobacteria</taxon>
        <taxon>Halobacteriales</taxon>
        <taxon>Haloferacaceae</taxon>
        <taxon>Haloplanus</taxon>
    </lineage>
</organism>
<dbReference type="RefSeq" id="WP_256406903.1">
    <property type="nucleotide sequence ID" value="NZ_CP187151.1"/>
</dbReference>
<name>A0ABD6CXT0_9EURY</name>
<protein>
    <submittedName>
        <fullName evidence="2">Uncharacterized protein</fullName>
    </submittedName>
</protein>
<keyword evidence="3" id="KW-1185">Reference proteome</keyword>
<comment type="caution">
    <text evidence="2">The sequence shown here is derived from an EMBL/GenBank/DDBJ whole genome shotgun (WGS) entry which is preliminary data.</text>
</comment>
<dbReference type="AlphaFoldDB" id="A0ABD6CXT0"/>
<feature type="region of interest" description="Disordered" evidence="1">
    <location>
        <begin position="207"/>
        <end position="231"/>
    </location>
</feature>